<feature type="domain" description="PPM-type phosphatase" evidence="1">
    <location>
        <begin position="8"/>
        <end position="197"/>
    </location>
</feature>
<dbReference type="EMBL" id="JBAWSY010000011">
    <property type="protein sequence ID" value="MEI4770698.1"/>
    <property type="molecule type" value="Genomic_DNA"/>
</dbReference>
<evidence type="ECO:0000313" key="2">
    <source>
        <dbReference type="EMBL" id="MEI4770698.1"/>
    </source>
</evidence>
<dbReference type="PANTHER" id="PTHR35801">
    <property type="entry name" value="PHOSPHOSERINE PHOSPHATASE RSBX"/>
    <property type="match status" value="1"/>
</dbReference>
<protein>
    <submittedName>
        <fullName evidence="2">PP2C family serine/threonine-protein phosphatase</fullName>
        <ecNumber evidence="2">3.1.3.-</ecNumber>
    </submittedName>
</protein>
<gene>
    <name evidence="2" type="ORF">WAX74_13810</name>
</gene>
<proteinExistence type="predicted"/>
<evidence type="ECO:0000313" key="3">
    <source>
        <dbReference type="Proteomes" id="UP001364890"/>
    </source>
</evidence>
<sequence>MRYISDESVDVLVYQEAKTGNLDSGDTYYIYKDDDYLLCAIADGLGNGPVAKESADVMPEILANNLNESLDDLLLLCNERMFQKRGAAVAIVRADLKNKTISYSCVGNIKFYMYQSKTDKMIYPLPVMGYLSGRKQKFWTQTYPYSKHDKFLMHSDGVELKNPKETLKKSNSVKCLYESLLDIIKHGDDATFIAGSLL</sequence>
<dbReference type="Pfam" id="PF07228">
    <property type="entry name" value="SpoIIE"/>
    <property type="match status" value="1"/>
</dbReference>
<dbReference type="SUPFAM" id="SSF81606">
    <property type="entry name" value="PP2C-like"/>
    <property type="match status" value="1"/>
</dbReference>
<reference evidence="2 3" key="1">
    <citation type="submission" date="2024-01" db="EMBL/GenBank/DDBJ databases">
        <title>Seven novel Bacillus-like species.</title>
        <authorList>
            <person name="Liu G."/>
        </authorList>
    </citation>
    <scope>NUCLEOTIDE SEQUENCE [LARGE SCALE GENOMIC DNA]</scope>
    <source>
        <strain evidence="2 3">FJAT-51614</strain>
    </source>
</reference>
<comment type="caution">
    <text evidence="2">The sequence shown here is derived from an EMBL/GenBank/DDBJ whole genome shotgun (WGS) entry which is preliminary data.</text>
</comment>
<dbReference type="RefSeq" id="WP_336498263.1">
    <property type="nucleotide sequence ID" value="NZ_JBAWSY010000011.1"/>
</dbReference>
<accession>A0ABU8F6Q9</accession>
<dbReference type="Gene3D" id="3.60.40.10">
    <property type="entry name" value="PPM-type phosphatase domain"/>
    <property type="match status" value="1"/>
</dbReference>
<keyword evidence="2" id="KW-0378">Hydrolase</keyword>
<dbReference type="EC" id="3.1.3.-" evidence="2"/>
<keyword evidence="3" id="KW-1185">Reference proteome</keyword>
<dbReference type="SMART" id="SM00331">
    <property type="entry name" value="PP2C_SIG"/>
    <property type="match status" value="1"/>
</dbReference>
<dbReference type="PANTHER" id="PTHR35801:SF1">
    <property type="entry name" value="PHOSPHOSERINE PHOSPHATASE RSBX"/>
    <property type="match status" value="1"/>
</dbReference>
<organism evidence="2 3">
    <name type="scientific">Psychrobacillus mangrovi</name>
    <dbReference type="NCBI Taxonomy" id="3117745"/>
    <lineage>
        <taxon>Bacteria</taxon>
        <taxon>Bacillati</taxon>
        <taxon>Bacillota</taxon>
        <taxon>Bacilli</taxon>
        <taxon>Bacillales</taxon>
        <taxon>Bacillaceae</taxon>
        <taxon>Psychrobacillus</taxon>
    </lineage>
</organism>
<evidence type="ECO:0000259" key="1">
    <source>
        <dbReference type="SMART" id="SM00331"/>
    </source>
</evidence>
<dbReference type="InterPro" id="IPR001932">
    <property type="entry name" value="PPM-type_phosphatase-like_dom"/>
</dbReference>
<dbReference type="Proteomes" id="UP001364890">
    <property type="component" value="Unassembled WGS sequence"/>
</dbReference>
<name>A0ABU8F6Q9_9BACI</name>
<dbReference type="InterPro" id="IPR036457">
    <property type="entry name" value="PPM-type-like_dom_sf"/>
</dbReference>
<dbReference type="InterPro" id="IPR039248">
    <property type="entry name" value="Ptase_RsbX"/>
</dbReference>
<dbReference type="GO" id="GO:0016787">
    <property type="term" value="F:hydrolase activity"/>
    <property type="evidence" value="ECO:0007669"/>
    <property type="project" value="UniProtKB-KW"/>
</dbReference>